<keyword evidence="4" id="KW-1185">Reference proteome</keyword>
<feature type="compositionally biased region" description="Basic and acidic residues" evidence="1">
    <location>
        <begin position="81"/>
        <end position="91"/>
    </location>
</feature>
<sequence length="748" mass="84809">MCHCEKFYEDEALVARIKSEKEKLAAMKYSEKKVRILHLLWGQAETETETRLSLMGVPVLKECFCELLGITRWMLDTMRKAQKDGHMRPPLDGRTGGTTHERDHTASLTADKFFLWTWCTLGQPFAEELDPEDDIAKLKVNPNIDDFHFDSDNQVTRLIEDPAAHILSLPARTLVSTTITELFDHFESWCAGAGIEACSYSTFLNVWNKNWNNTHLRMRKLSPHARCEDCARFAEARKRAETDEQRRDIMHQYYEHLKGQYEDRTVYSRIESLSEAALAQDSKKKKDHTSILSLAIDGMDQAKFRLPRNLCSSKLWDKLWRPQVHMVGVLVNGSSDHYFLEDQDMKKDASNNCELLSITIQRVVDECKAKNIPLPMHLHVHADNTGREQKNKTGLGFLGVLVGKKIFTTATQSHFMKGHTHFQLDQKFSTIGSRLASTGVMETIQDFKLAIEQSFETNLSCTIVDGSRDWKSLLENLGMQLHGHTGPKAPHQFMLVRRSHLVEDGATDLIVSRGGWGIDVEDHPDDVILLTKAFMRDTQLSQMPVLFIPHKVLHELGSAAPTEVNPRNEIPDQHRTKYLTTAREIEKEPWALKRAAAYLREWVATNKTLQKTPMTVDDLTPLPFFSSPEKMEDPKKIDLKNCFTLVNYISVGAAPKRAATKRTKILGKRPAGRAEQPDNGQAEAVVELLPPQPAAGGRKRKRLQLPEGMPESIRHQLGCSKCRRVPTGCGTCRKKAGVTVSPDGEWTF</sequence>
<dbReference type="PANTHER" id="PTHR33153:SF3">
    <property type="entry name" value="TRAFFICKING PROTEIN PARTICLE COMPLEX SUBUNIT 11 DOMAIN-CONTAINING PROTEIN"/>
    <property type="match status" value="1"/>
</dbReference>
<organism evidence="3 4">
    <name type="scientific">Prorocentrum cordatum</name>
    <dbReference type="NCBI Taxonomy" id="2364126"/>
    <lineage>
        <taxon>Eukaryota</taxon>
        <taxon>Sar</taxon>
        <taxon>Alveolata</taxon>
        <taxon>Dinophyceae</taxon>
        <taxon>Prorocentrales</taxon>
        <taxon>Prorocentraceae</taxon>
        <taxon>Prorocentrum</taxon>
    </lineage>
</organism>
<accession>A0ABN9PKF4</accession>
<name>A0ABN9PKF4_9DINO</name>
<dbReference type="Pfam" id="PF25273">
    <property type="entry name" value="DUF7869"/>
    <property type="match status" value="1"/>
</dbReference>
<evidence type="ECO:0000313" key="4">
    <source>
        <dbReference type="Proteomes" id="UP001189429"/>
    </source>
</evidence>
<evidence type="ECO:0000256" key="1">
    <source>
        <dbReference type="SAM" id="MobiDB-lite"/>
    </source>
</evidence>
<gene>
    <name evidence="3" type="ORF">PCOR1329_LOCUS1949</name>
</gene>
<protein>
    <recommendedName>
        <fullName evidence="2">DUF7869 domain-containing protein</fullName>
    </recommendedName>
</protein>
<evidence type="ECO:0000259" key="2">
    <source>
        <dbReference type="Pfam" id="PF25273"/>
    </source>
</evidence>
<reference evidence="3" key="1">
    <citation type="submission" date="2023-10" db="EMBL/GenBank/DDBJ databases">
        <authorList>
            <person name="Chen Y."/>
            <person name="Shah S."/>
            <person name="Dougan E. K."/>
            <person name="Thang M."/>
            <person name="Chan C."/>
        </authorList>
    </citation>
    <scope>NUCLEOTIDE SEQUENCE [LARGE SCALE GENOMIC DNA]</scope>
</reference>
<dbReference type="PANTHER" id="PTHR33153">
    <property type="entry name" value="MYND-TYPE DOMAIN-CONTAINING PROTEIN"/>
    <property type="match status" value="1"/>
</dbReference>
<proteinExistence type="predicted"/>
<dbReference type="EMBL" id="CAUYUJ010000478">
    <property type="protein sequence ID" value="CAK0790749.1"/>
    <property type="molecule type" value="Genomic_DNA"/>
</dbReference>
<evidence type="ECO:0000313" key="3">
    <source>
        <dbReference type="EMBL" id="CAK0790749.1"/>
    </source>
</evidence>
<comment type="caution">
    <text evidence="3">The sequence shown here is derived from an EMBL/GenBank/DDBJ whole genome shotgun (WGS) entry which is preliminary data.</text>
</comment>
<feature type="region of interest" description="Disordered" evidence="1">
    <location>
        <begin position="81"/>
        <end position="102"/>
    </location>
</feature>
<feature type="domain" description="DUF7869" evidence="2">
    <location>
        <begin position="317"/>
        <end position="495"/>
    </location>
</feature>
<dbReference type="Proteomes" id="UP001189429">
    <property type="component" value="Unassembled WGS sequence"/>
</dbReference>
<dbReference type="InterPro" id="IPR057191">
    <property type="entry name" value="DUF7869"/>
</dbReference>